<dbReference type="AlphaFoldDB" id="A0A3M3YTF8"/>
<dbReference type="Proteomes" id="UP000268056">
    <property type="component" value="Unassembled WGS sequence"/>
</dbReference>
<proteinExistence type="predicted"/>
<name>A0A3M3YTF8_9PSED</name>
<dbReference type="EMBL" id="RBQC01000106">
    <property type="protein sequence ID" value="RMO85830.1"/>
    <property type="molecule type" value="Genomic_DNA"/>
</dbReference>
<feature type="region of interest" description="Disordered" evidence="1">
    <location>
        <begin position="43"/>
        <end position="65"/>
    </location>
</feature>
<comment type="caution">
    <text evidence="2">The sequence shown here is derived from an EMBL/GenBank/DDBJ whole genome shotgun (WGS) entry which is preliminary data.</text>
</comment>
<reference evidence="2 3" key="1">
    <citation type="submission" date="2018-08" db="EMBL/GenBank/DDBJ databases">
        <title>Recombination of ecologically and evolutionarily significant loci maintains genetic cohesion in the Pseudomonas syringae species complex.</title>
        <authorList>
            <person name="Dillon M."/>
            <person name="Thakur S."/>
            <person name="Almeida R.N.D."/>
            <person name="Weir B.S."/>
            <person name="Guttman D.S."/>
        </authorList>
    </citation>
    <scope>NUCLEOTIDE SEQUENCE [LARGE SCALE GENOMIC DNA]</scope>
    <source>
        <strain evidence="2 3">ICMP 4092</strain>
    </source>
</reference>
<protein>
    <submittedName>
        <fullName evidence="2">Uncharacterized protein</fullName>
    </submittedName>
</protein>
<gene>
    <name evidence="2" type="ORF">ALQ32_101892</name>
</gene>
<organism evidence="2 3">
    <name type="scientific">Pseudomonas syringae pv. tagetis</name>
    <dbReference type="NCBI Taxonomy" id="129140"/>
    <lineage>
        <taxon>Bacteria</taxon>
        <taxon>Pseudomonadati</taxon>
        <taxon>Pseudomonadota</taxon>
        <taxon>Gammaproteobacteria</taxon>
        <taxon>Pseudomonadales</taxon>
        <taxon>Pseudomonadaceae</taxon>
        <taxon>Pseudomonas</taxon>
    </lineage>
</organism>
<evidence type="ECO:0000313" key="3">
    <source>
        <dbReference type="Proteomes" id="UP000268056"/>
    </source>
</evidence>
<accession>A0A3M3YTF8</accession>
<evidence type="ECO:0000256" key="1">
    <source>
        <dbReference type="SAM" id="MobiDB-lite"/>
    </source>
</evidence>
<evidence type="ECO:0000313" key="2">
    <source>
        <dbReference type="EMBL" id="RMO85830.1"/>
    </source>
</evidence>
<sequence length="101" mass="10978">MIATVGYRGIAKARDGPDELQAVSGKLQADGVLLGVLANDLESGDGQPRRCKRGRVPGSLRNPGPCASFRRSGATMVVTETTISRFDNEQIKYDLFIFYDD</sequence>